<feature type="region of interest" description="Disordered" evidence="4">
    <location>
        <begin position="161"/>
        <end position="184"/>
    </location>
</feature>
<dbReference type="NCBIfam" id="TIGR00254">
    <property type="entry name" value="GGDEF"/>
    <property type="match status" value="1"/>
</dbReference>
<dbReference type="PANTHER" id="PTHR45138:SF9">
    <property type="entry name" value="DIGUANYLATE CYCLASE DGCM-RELATED"/>
    <property type="match status" value="1"/>
</dbReference>
<comment type="caution">
    <text evidence="6">The sequence shown here is derived from an EMBL/GenBank/DDBJ whole genome shotgun (WGS) entry which is preliminary data.</text>
</comment>
<dbReference type="InterPro" id="IPR050469">
    <property type="entry name" value="Diguanylate_Cyclase"/>
</dbReference>
<reference evidence="6 7" key="1">
    <citation type="submission" date="2019-12" db="EMBL/GenBank/DDBJ databases">
        <title>Neisseriaceae gen. nov. sp. Genome sequencing and assembly.</title>
        <authorList>
            <person name="Liu Z."/>
            <person name="Li A."/>
        </authorList>
    </citation>
    <scope>NUCLEOTIDE SEQUENCE [LARGE SCALE GENOMIC DNA]</scope>
    <source>
        <strain evidence="6 7">B2N2-7</strain>
    </source>
</reference>
<dbReference type="SUPFAM" id="SSF55073">
    <property type="entry name" value="Nucleotide cyclase"/>
    <property type="match status" value="1"/>
</dbReference>
<dbReference type="RefSeq" id="WP_160794202.1">
    <property type="nucleotide sequence ID" value="NZ_WSSB01000001.1"/>
</dbReference>
<dbReference type="Pfam" id="PF00990">
    <property type="entry name" value="GGDEF"/>
    <property type="match status" value="1"/>
</dbReference>
<dbReference type="GO" id="GO:0052621">
    <property type="term" value="F:diguanylate cyclase activity"/>
    <property type="evidence" value="ECO:0007669"/>
    <property type="project" value="UniProtKB-EC"/>
</dbReference>
<keyword evidence="3" id="KW-0175">Coiled coil</keyword>
<organism evidence="6 7">
    <name type="scientific">Craterilacuibacter sinensis</name>
    <dbReference type="NCBI Taxonomy" id="2686017"/>
    <lineage>
        <taxon>Bacteria</taxon>
        <taxon>Pseudomonadati</taxon>
        <taxon>Pseudomonadota</taxon>
        <taxon>Betaproteobacteria</taxon>
        <taxon>Neisseriales</taxon>
        <taxon>Neisseriaceae</taxon>
        <taxon>Craterilacuibacter</taxon>
    </lineage>
</organism>
<keyword evidence="7" id="KW-1185">Reference proteome</keyword>
<dbReference type="AlphaFoldDB" id="A0A845BJV4"/>
<evidence type="ECO:0000256" key="3">
    <source>
        <dbReference type="SAM" id="Coils"/>
    </source>
</evidence>
<dbReference type="InterPro" id="IPR000160">
    <property type="entry name" value="GGDEF_dom"/>
</dbReference>
<dbReference type="Gene3D" id="3.30.70.270">
    <property type="match status" value="1"/>
</dbReference>
<evidence type="ECO:0000313" key="7">
    <source>
        <dbReference type="Proteomes" id="UP000467214"/>
    </source>
</evidence>
<dbReference type="PROSITE" id="PS50887">
    <property type="entry name" value="GGDEF"/>
    <property type="match status" value="1"/>
</dbReference>
<dbReference type="PANTHER" id="PTHR45138">
    <property type="entry name" value="REGULATORY COMPONENTS OF SENSORY TRANSDUCTION SYSTEM"/>
    <property type="match status" value="1"/>
</dbReference>
<accession>A0A845BJV4</accession>
<gene>
    <name evidence="6" type="ORF">GQF02_00810</name>
</gene>
<feature type="domain" description="GGDEF" evidence="5">
    <location>
        <begin position="453"/>
        <end position="585"/>
    </location>
</feature>
<sequence>MTTQNPTDLARETLKQLASRQLLPTPNNFSRIYAEVSGDEASGKHRLAELMTQAFTSLTPQNHSYRLGLARLNKALDDEAWEQVPQQCIDLITLHLRERELADSWGNLILSLLRQWEIRHPDLSQNYKQSALERLVINFGNQPEALNEKLHKLLQDWSRGQCEAPPAEEPAATREQPDMAAPDGHAGLSNALMLTLKYGVEPRLVHYPDLLQSYEPLLQQLTELDDSAAARLAFSAQLRAFLIKLELQSQQDERLVTGLSNLLRLLLQNIAELHGSDSYLVGQIACLQDMLSAPLQSVQQIYPLEAKLKEVIHQQGLLKSSLDEAANSLRALLGSFLSQLSQMSNETEVFQGRIASYSGKLQHAASLSEVRHIADELSQDTDTMQHTLQHSRAALLAAQGEVENAQQRIADLEQALESASSKVKEDPLTGAYNRRGLDEHFTRELNRAERTGSPLSVALLDVDNFKQLNDKYGHLAGDHALRFLVDAIRQLLRPSDICARFGGEEFIILLADTPHDEAVQTIQRLQRELTRSFFLTNNERLIITFSAGVALWHLGERDCDVIDRADRAMYQAKLNGKNRTVSAENSTEPDAVLA</sequence>
<dbReference type="Proteomes" id="UP000467214">
    <property type="component" value="Unassembled WGS sequence"/>
</dbReference>
<dbReference type="EMBL" id="WSSB01000001">
    <property type="protein sequence ID" value="MXR35538.1"/>
    <property type="molecule type" value="Genomic_DNA"/>
</dbReference>
<dbReference type="EC" id="2.7.7.65" evidence="1"/>
<dbReference type="InterPro" id="IPR029787">
    <property type="entry name" value="Nucleotide_cyclase"/>
</dbReference>
<dbReference type="InterPro" id="IPR043128">
    <property type="entry name" value="Rev_trsase/Diguanyl_cyclase"/>
</dbReference>
<name>A0A845BJV4_9NEIS</name>
<evidence type="ECO:0000256" key="1">
    <source>
        <dbReference type="ARBA" id="ARBA00012528"/>
    </source>
</evidence>
<dbReference type="CDD" id="cd01949">
    <property type="entry name" value="GGDEF"/>
    <property type="match status" value="1"/>
</dbReference>
<evidence type="ECO:0000256" key="2">
    <source>
        <dbReference type="ARBA" id="ARBA00034247"/>
    </source>
</evidence>
<protein>
    <recommendedName>
        <fullName evidence="1">diguanylate cyclase</fullName>
        <ecNumber evidence="1">2.7.7.65</ecNumber>
    </recommendedName>
</protein>
<evidence type="ECO:0000313" key="6">
    <source>
        <dbReference type="EMBL" id="MXR35538.1"/>
    </source>
</evidence>
<evidence type="ECO:0000259" key="5">
    <source>
        <dbReference type="PROSITE" id="PS50887"/>
    </source>
</evidence>
<comment type="catalytic activity">
    <reaction evidence="2">
        <text>2 GTP = 3',3'-c-di-GMP + 2 diphosphate</text>
        <dbReference type="Rhea" id="RHEA:24898"/>
        <dbReference type="ChEBI" id="CHEBI:33019"/>
        <dbReference type="ChEBI" id="CHEBI:37565"/>
        <dbReference type="ChEBI" id="CHEBI:58805"/>
        <dbReference type="EC" id="2.7.7.65"/>
    </reaction>
</comment>
<evidence type="ECO:0000256" key="4">
    <source>
        <dbReference type="SAM" id="MobiDB-lite"/>
    </source>
</evidence>
<dbReference type="SMART" id="SM00267">
    <property type="entry name" value="GGDEF"/>
    <property type="match status" value="1"/>
</dbReference>
<feature type="coiled-coil region" evidence="3">
    <location>
        <begin position="388"/>
        <end position="422"/>
    </location>
</feature>
<dbReference type="FunFam" id="3.30.70.270:FF:000001">
    <property type="entry name" value="Diguanylate cyclase domain protein"/>
    <property type="match status" value="1"/>
</dbReference>
<proteinExistence type="predicted"/>